<dbReference type="InterPro" id="IPR020846">
    <property type="entry name" value="MFS_dom"/>
</dbReference>
<keyword evidence="2" id="KW-0813">Transport</keyword>
<dbReference type="PANTHER" id="PTHR23517:SF2">
    <property type="entry name" value="MULTIDRUG RESISTANCE PROTEIN MDTH"/>
    <property type="match status" value="1"/>
</dbReference>
<feature type="transmembrane region" description="Helical" evidence="7">
    <location>
        <begin position="289"/>
        <end position="313"/>
    </location>
</feature>
<accession>A0A1I3SPS1</accession>
<feature type="transmembrane region" description="Helical" evidence="7">
    <location>
        <begin position="151"/>
        <end position="171"/>
    </location>
</feature>
<keyword evidence="4 7" id="KW-0812">Transmembrane</keyword>
<feature type="transmembrane region" description="Helical" evidence="7">
    <location>
        <begin position="200"/>
        <end position="225"/>
    </location>
</feature>
<feature type="transmembrane region" description="Helical" evidence="7">
    <location>
        <begin position="263"/>
        <end position="283"/>
    </location>
</feature>
<keyword evidence="5 7" id="KW-1133">Transmembrane helix</keyword>
<feature type="transmembrane region" description="Helical" evidence="7">
    <location>
        <begin position="128"/>
        <end position="145"/>
    </location>
</feature>
<feature type="domain" description="Major facilitator superfamily (MFS) profile" evidence="8">
    <location>
        <begin position="1"/>
        <end position="379"/>
    </location>
</feature>
<evidence type="ECO:0000256" key="7">
    <source>
        <dbReference type="SAM" id="Phobius"/>
    </source>
</evidence>
<dbReference type="GO" id="GO:0022857">
    <property type="term" value="F:transmembrane transporter activity"/>
    <property type="evidence" value="ECO:0007669"/>
    <property type="project" value="InterPro"/>
</dbReference>
<feature type="transmembrane region" description="Helical" evidence="7">
    <location>
        <begin position="237"/>
        <end position="256"/>
    </location>
</feature>
<feature type="transmembrane region" description="Helical" evidence="7">
    <location>
        <begin position="325"/>
        <end position="344"/>
    </location>
</feature>
<evidence type="ECO:0000313" key="9">
    <source>
        <dbReference type="EMBL" id="SFJ59799.1"/>
    </source>
</evidence>
<dbReference type="Pfam" id="PF07690">
    <property type="entry name" value="MFS_1"/>
    <property type="match status" value="1"/>
</dbReference>
<gene>
    <name evidence="9" type="ORF">SAMN05444682_111107</name>
</gene>
<name>A0A1I3SPS1_9SPHI</name>
<evidence type="ECO:0000256" key="4">
    <source>
        <dbReference type="ARBA" id="ARBA00022692"/>
    </source>
</evidence>
<evidence type="ECO:0000256" key="2">
    <source>
        <dbReference type="ARBA" id="ARBA00022448"/>
    </source>
</evidence>
<dbReference type="PROSITE" id="PS50850">
    <property type="entry name" value="MFS"/>
    <property type="match status" value="1"/>
</dbReference>
<feature type="transmembrane region" description="Helical" evidence="7">
    <location>
        <begin position="6"/>
        <end position="24"/>
    </location>
</feature>
<proteinExistence type="predicted"/>
<dbReference type="PANTHER" id="PTHR23517">
    <property type="entry name" value="RESISTANCE PROTEIN MDTM, PUTATIVE-RELATED-RELATED"/>
    <property type="match status" value="1"/>
</dbReference>
<reference evidence="9 10" key="1">
    <citation type="submission" date="2016-10" db="EMBL/GenBank/DDBJ databases">
        <authorList>
            <person name="de Groot N.N."/>
        </authorList>
    </citation>
    <scope>NUCLEOTIDE SEQUENCE [LARGE SCALE GENOMIC DNA]</scope>
    <source>
        <strain evidence="9 10">RK1</strain>
    </source>
</reference>
<evidence type="ECO:0000256" key="3">
    <source>
        <dbReference type="ARBA" id="ARBA00022475"/>
    </source>
</evidence>
<dbReference type="STRING" id="1477437.SAMN05444682_111107"/>
<evidence type="ECO:0000256" key="6">
    <source>
        <dbReference type="ARBA" id="ARBA00023136"/>
    </source>
</evidence>
<evidence type="ECO:0000256" key="5">
    <source>
        <dbReference type="ARBA" id="ARBA00022989"/>
    </source>
</evidence>
<dbReference type="InterPro" id="IPR036259">
    <property type="entry name" value="MFS_trans_sf"/>
</dbReference>
<protein>
    <submittedName>
        <fullName evidence="9">Predicted arabinose efflux permease, MFS family</fullName>
    </submittedName>
</protein>
<evidence type="ECO:0000256" key="1">
    <source>
        <dbReference type="ARBA" id="ARBA00004651"/>
    </source>
</evidence>
<organism evidence="9 10">
    <name type="scientific">Parapedobacter indicus</name>
    <dbReference type="NCBI Taxonomy" id="1477437"/>
    <lineage>
        <taxon>Bacteria</taxon>
        <taxon>Pseudomonadati</taxon>
        <taxon>Bacteroidota</taxon>
        <taxon>Sphingobacteriia</taxon>
        <taxon>Sphingobacteriales</taxon>
        <taxon>Sphingobacteriaceae</taxon>
        <taxon>Parapedobacter</taxon>
    </lineage>
</organism>
<keyword evidence="3" id="KW-1003">Cell membrane</keyword>
<dbReference type="SUPFAM" id="SSF103473">
    <property type="entry name" value="MFS general substrate transporter"/>
    <property type="match status" value="1"/>
</dbReference>
<feature type="transmembrane region" description="Helical" evidence="7">
    <location>
        <begin position="36"/>
        <end position="55"/>
    </location>
</feature>
<feature type="transmembrane region" description="Helical" evidence="7">
    <location>
        <begin position="356"/>
        <end position="376"/>
    </location>
</feature>
<evidence type="ECO:0000259" key="8">
    <source>
        <dbReference type="PROSITE" id="PS50850"/>
    </source>
</evidence>
<keyword evidence="10" id="KW-1185">Reference proteome</keyword>
<dbReference type="Proteomes" id="UP000198670">
    <property type="component" value="Unassembled WGS sequence"/>
</dbReference>
<dbReference type="Gene3D" id="1.20.1250.20">
    <property type="entry name" value="MFS general substrate transporter like domains"/>
    <property type="match status" value="1"/>
</dbReference>
<dbReference type="GO" id="GO:0005886">
    <property type="term" value="C:plasma membrane"/>
    <property type="evidence" value="ECO:0007669"/>
    <property type="project" value="UniProtKB-SubCell"/>
</dbReference>
<dbReference type="EMBL" id="FOQO01000011">
    <property type="protein sequence ID" value="SFJ59799.1"/>
    <property type="molecule type" value="Genomic_DNA"/>
</dbReference>
<sequence length="379" mass="41538">MLALVMLINRTGAMVLPFLSIYMTQALGFTITEAGVVLACFGLGAVTGSWLGGWLTDRYGNFWVQTLSLLVSVPLFLIIPHFTSVEALAAIIYILSVTTESFRPANSVSVARYAKPENITRAFSLNRMAINLGFSIGPALGGFLASFSYNWIFYGNALGAFIATLTFVAFFRKRKGNIKRHTETTGTPASPTRSPYQDQIFLVFSLLCCIYAICFFQLLSTLPLFYQKGHGLTEGQVGIILGFSGFVVVIFEMLLVHMAERRLSYASSIFWGTALCAVSFALLPIPTGYWILYLSIFLMSISEILAMPFMASVAVKRASKQNQGAYMGLNALAFSAAHVFSPFIGTHVADNYGFNILWWGTAVVLVGISGGLYFVVRKM</sequence>
<evidence type="ECO:0000313" key="10">
    <source>
        <dbReference type="Proteomes" id="UP000198670"/>
    </source>
</evidence>
<comment type="subcellular location">
    <subcellularLocation>
        <location evidence="1">Cell membrane</location>
        <topology evidence="1">Multi-pass membrane protein</topology>
    </subcellularLocation>
</comment>
<dbReference type="AlphaFoldDB" id="A0A1I3SPS1"/>
<dbReference type="InterPro" id="IPR050171">
    <property type="entry name" value="MFS_Transporters"/>
</dbReference>
<dbReference type="InterPro" id="IPR011701">
    <property type="entry name" value="MFS"/>
</dbReference>
<keyword evidence="6 7" id="KW-0472">Membrane</keyword>